<dbReference type="GO" id="GO:0005886">
    <property type="term" value="C:plasma membrane"/>
    <property type="evidence" value="ECO:0007669"/>
    <property type="project" value="UniProtKB-SubCell"/>
</dbReference>
<comment type="function">
    <text evidence="8">Probably functions as a manganese efflux pump.</text>
</comment>
<reference evidence="10 11" key="2">
    <citation type="submission" date="2015-07" db="EMBL/GenBank/DDBJ databases">
        <title>Genome sequence of Levilinea saccharolytica DSM 16555.</title>
        <authorList>
            <person name="Hemp J."/>
            <person name="Ward L.M."/>
            <person name="Pace L.A."/>
            <person name="Fischer W.W."/>
        </authorList>
    </citation>
    <scope>NUCLEOTIDE SEQUENCE [LARGE SCALE GENOMIC DNA]</scope>
    <source>
        <strain evidence="10 11">KIBI-1</strain>
    </source>
</reference>
<evidence type="ECO:0000256" key="4">
    <source>
        <dbReference type="ARBA" id="ARBA00022989"/>
    </source>
</evidence>
<protein>
    <recommendedName>
        <fullName evidence="8">Putative manganese efflux pump MntP</fullName>
    </recommendedName>
</protein>
<dbReference type="OrthoDB" id="9811590at2"/>
<feature type="transmembrane region" description="Helical" evidence="8">
    <location>
        <begin position="6"/>
        <end position="24"/>
    </location>
</feature>
<dbReference type="EMBL" id="DF967975">
    <property type="protein sequence ID" value="GAP19158.1"/>
    <property type="molecule type" value="Genomic_DNA"/>
</dbReference>
<keyword evidence="4 8" id="KW-1133">Transmembrane helix</keyword>
<keyword evidence="11" id="KW-1185">Reference proteome</keyword>
<dbReference type="Pfam" id="PF02659">
    <property type="entry name" value="Mntp"/>
    <property type="match status" value="1"/>
</dbReference>
<evidence type="ECO:0000256" key="1">
    <source>
        <dbReference type="ARBA" id="ARBA00022448"/>
    </source>
</evidence>
<evidence type="ECO:0000313" key="9">
    <source>
        <dbReference type="EMBL" id="GAP19158.1"/>
    </source>
</evidence>
<feature type="transmembrane region" description="Helical" evidence="8">
    <location>
        <begin position="132"/>
        <end position="153"/>
    </location>
</feature>
<keyword evidence="7 8" id="KW-0464">Manganese</keyword>
<organism evidence="9">
    <name type="scientific">Levilinea saccharolytica</name>
    <dbReference type="NCBI Taxonomy" id="229921"/>
    <lineage>
        <taxon>Bacteria</taxon>
        <taxon>Bacillati</taxon>
        <taxon>Chloroflexota</taxon>
        <taxon>Anaerolineae</taxon>
        <taxon>Anaerolineales</taxon>
        <taxon>Anaerolineaceae</taxon>
        <taxon>Levilinea</taxon>
    </lineage>
</organism>
<dbReference type="PANTHER" id="PTHR35529:SF1">
    <property type="entry name" value="MANGANESE EFFLUX PUMP MNTP-RELATED"/>
    <property type="match status" value="1"/>
</dbReference>
<dbReference type="HAMAP" id="MF_01521">
    <property type="entry name" value="MntP_pump"/>
    <property type="match status" value="1"/>
</dbReference>
<comment type="subcellular location">
    <subcellularLocation>
        <location evidence="8">Cell membrane</location>
        <topology evidence="8">Multi-pass membrane protein</topology>
    </subcellularLocation>
</comment>
<sequence>MDFWTSLVIAVGLAMDAFAVSLGIGTTDAARTPRPIFRLSFHFGLFQGGMTLLGWLLGSTVAHLISAVDHWIALALLAFVGIRMIKSGLSPDEDRCGCADPSRGGTLVMLCVATSLDAMAVGLGMAMLSMNVWAASLLIGVVTLGLSLVGLLIGQSLGAHFGKKMEIVGGLILTGIGVRILLSHLLV</sequence>
<evidence type="ECO:0000256" key="7">
    <source>
        <dbReference type="ARBA" id="ARBA00023211"/>
    </source>
</evidence>
<evidence type="ECO:0000256" key="2">
    <source>
        <dbReference type="ARBA" id="ARBA00022475"/>
    </source>
</evidence>
<dbReference type="Proteomes" id="UP000050501">
    <property type="component" value="Unassembled WGS sequence"/>
</dbReference>
<keyword evidence="6 8" id="KW-0472">Membrane</keyword>
<name>A0A0M8JQ90_9CHLR</name>
<comment type="similarity">
    <text evidence="8">Belongs to the MntP (TC 9.B.29) family.</text>
</comment>
<gene>
    <name evidence="8" type="primary">mntP</name>
    <name evidence="10" type="ORF">ADN01_00935</name>
    <name evidence="9" type="ORF">LSAC_03057</name>
</gene>
<dbReference type="PATRIC" id="fig|229921.5.peg.345"/>
<dbReference type="InterPro" id="IPR003810">
    <property type="entry name" value="Mntp/YtaF"/>
</dbReference>
<dbReference type="AlphaFoldDB" id="A0A0M8JQ90"/>
<keyword evidence="3 8" id="KW-0812">Transmembrane</keyword>
<keyword evidence="2 8" id="KW-1003">Cell membrane</keyword>
<keyword evidence="1 8" id="KW-0813">Transport</keyword>
<dbReference type="InterPro" id="IPR022929">
    <property type="entry name" value="Put_MntP"/>
</dbReference>
<evidence type="ECO:0000256" key="8">
    <source>
        <dbReference type="HAMAP-Rule" id="MF_01521"/>
    </source>
</evidence>
<dbReference type="PANTHER" id="PTHR35529">
    <property type="entry name" value="MANGANESE EFFLUX PUMP MNTP-RELATED"/>
    <property type="match status" value="1"/>
</dbReference>
<evidence type="ECO:0000313" key="11">
    <source>
        <dbReference type="Proteomes" id="UP000050501"/>
    </source>
</evidence>
<accession>A0A0M8JQ90</accession>
<feature type="transmembrane region" description="Helical" evidence="8">
    <location>
        <begin position="36"/>
        <end position="58"/>
    </location>
</feature>
<dbReference type="GO" id="GO:0005384">
    <property type="term" value="F:manganese ion transmembrane transporter activity"/>
    <property type="evidence" value="ECO:0007669"/>
    <property type="project" value="UniProtKB-UniRule"/>
</dbReference>
<reference evidence="9" key="1">
    <citation type="journal article" date="2015" name="Genome Announc.">
        <title>Draft Genome Sequences of Anaerolinea thermolimosa IMO-1, Bellilinea caldifistulae GOMI-1, Leptolinea tardivitalis YMTK-2, Levilinea saccharolytica KIBI-1, Longilinea arvoryzae KOME-1, Previously Described as Members of the Class Anaerolineae (Chloroflexi).</title>
        <authorList>
            <person name="Matsuura N."/>
            <person name="Tourlousse M.D."/>
            <person name="Ohashi A."/>
            <person name="Hugenholtz P."/>
            <person name="Sekiguchi Y."/>
        </authorList>
    </citation>
    <scope>NUCLEOTIDE SEQUENCE</scope>
    <source>
        <strain evidence="9">KIBI-1</strain>
    </source>
</reference>
<proteinExistence type="inferred from homology"/>
<evidence type="ECO:0000256" key="3">
    <source>
        <dbReference type="ARBA" id="ARBA00022692"/>
    </source>
</evidence>
<dbReference type="EMBL" id="LGCM01000003">
    <property type="protein sequence ID" value="KPL91525.1"/>
    <property type="molecule type" value="Genomic_DNA"/>
</dbReference>
<feature type="transmembrane region" description="Helical" evidence="8">
    <location>
        <begin position="106"/>
        <end position="126"/>
    </location>
</feature>
<dbReference type="RefSeq" id="WP_062419460.1">
    <property type="nucleotide sequence ID" value="NZ_BBXZ01000161.1"/>
</dbReference>
<feature type="transmembrane region" description="Helical" evidence="8">
    <location>
        <begin position="165"/>
        <end position="186"/>
    </location>
</feature>
<feature type="transmembrane region" description="Helical" evidence="8">
    <location>
        <begin position="64"/>
        <end position="85"/>
    </location>
</feature>
<keyword evidence="5 8" id="KW-0406">Ion transport</keyword>
<evidence type="ECO:0000256" key="5">
    <source>
        <dbReference type="ARBA" id="ARBA00023065"/>
    </source>
</evidence>
<evidence type="ECO:0000313" key="10">
    <source>
        <dbReference type="EMBL" id="KPL91525.1"/>
    </source>
</evidence>
<evidence type="ECO:0000256" key="6">
    <source>
        <dbReference type="ARBA" id="ARBA00023136"/>
    </source>
</evidence>